<organism evidence="2 3">
    <name type="scientific">Diabrotica virgifera virgifera</name>
    <name type="common">western corn rootworm</name>
    <dbReference type="NCBI Taxonomy" id="50390"/>
    <lineage>
        <taxon>Eukaryota</taxon>
        <taxon>Metazoa</taxon>
        <taxon>Ecdysozoa</taxon>
        <taxon>Arthropoda</taxon>
        <taxon>Hexapoda</taxon>
        <taxon>Insecta</taxon>
        <taxon>Pterygota</taxon>
        <taxon>Neoptera</taxon>
        <taxon>Endopterygota</taxon>
        <taxon>Coleoptera</taxon>
        <taxon>Polyphaga</taxon>
        <taxon>Cucujiformia</taxon>
        <taxon>Chrysomeloidea</taxon>
        <taxon>Chrysomelidae</taxon>
        <taxon>Galerucinae</taxon>
        <taxon>Diabroticina</taxon>
        <taxon>Diabroticites</taxon>
        <taxon>Diabrotica</taxon>
    </lineage>
</organism>
<dbReference type="RefSeq" id="XP_050517737.1">
    <property type="nucleotide sequence ID" value="XM_050661780.1"/>
</dbReference>
<dbReference type="GeneID" id="126892266"/>
<feature type="compositionally biased region" description="Basic and acidic residues" evidence="1">
    <location>
        <begin position="55"/>
        <end position="66"/>
    </location>
</feature>
<feature type="region of interest" description="Disordered" evidence="1">
    <location>
        <begin position="1"/>
        <end position="114"/>
    </location>
</feature>
<dbReference type="Proteomes" id="UP001652700">
    <property type="component" value="Unplaced"/>
</dbReference>
<reference evidence="2" key="1">
    <citation type="submission" date="2025-05" db="UniProtKB">
        <authorList>
            <consortium name="EnsemblMetazoa"/>
        </authorList>
    </citation>
    <scope>IDENTIFICATION</scope>
</reference>
<evidence type="ECO:0000256" key="1">
    <source>
        <dbReference type="SAM" id="MobiDB-lite"/>
    </source>
</evidence>
<evidence type="ECO:0000313" key="2">
    <source>
        <dbReference type="EnsemblMetazoa" id="XP_050517737.1"/>
    </source>
</evidence>
<evidence type="ECO:0000313" key="3">
    <source>
        <dbReference type="Proteomes" id="UP001652700"/>
    </source>
</evidence>
<protein>
    <submittedName>
        <fullName evidence="2">Uncharacterized protein</fullName>
    </submittedName>
</protein>
<proteinExistence type="predicted"/>
<feature type="compositionally biased region" description="Basic and acidic residues" evidence="1">
    <location>
        <begin position="1"/>
        <end position="22"/>
    </location>
</feature>
<keyword evidence="3" id="KW-1185">Reference proteome</keyword>
<dbReference type="EnsemblMetazoa" id="XM_050661780.1">
    <property type="protein sequence ID" value="XP_050517737.1"/>
    <property type="gene ID" value="LOC126892266"/>
</dbReference>
<name>A0ABM5L5M3_DIAVI</name>
<feature type="compositionally biased region" description="Basic and acidic residues" evidence="1">
    <location>
        <begin position="76"/>
        <end position="90"/>
    </location>
</feature>
<sequence length="172" mass="19584">MDDNIRAREIRKAEQAKEKEPQTGKNTQMDEDADEEKEGFTEVNRKKGNKRKNKEKTEKENPDKQVKSNSENQTKTNKDQNNEKTPDKGKAATASTSKTVETTQNKNNRKPPPIILKTIESGQDILNTSAKQGIITENKFAKSGRSIKIQSRNREDYHGMLKILENKGNQIE</sequence>
<feature type="compositionally biased region" description="Polar residues" evidence="1">
    <location>
        <begin position="93"/>
        <end position="106"/>
    </location>
</feature>
<accession>A0ABM5L5M3</accession>